<dbReference type="SUPFAM" id="SSF101898">
    <property type="entry name" value="NHL repeat"/>
    <property type="match status" value="1"/>
</dbReference>
<protein>
    <submittedName>
        <fullName evidence="3">Uncharacterized protein</fullName>
    </submittedName>
</protein>
<gene>
    <name evidence="3" type="ORF">CMC5_075410</name>
</gene>
<accession>A0A0K1ER59</accession>
<feature type="signal peptide" evidence="2">
    <location>
        <begin position="1"/>
        <end position="20"/>
    </location>
</feature>
<evidence type="ECO:0000256" key="1">
    <source>
        <dbReference type="SAM" id="MobiDB-lite"/>
    </source>
</evidence>
<dbReference type="AlphaFoldDB" id="A0A0K1ER59"/>
<evidence type="ECO:0000256" key="2">
    <source>
        <dbReference type="SAM" id="SignalP"/>
    </source>
</evidence>
<keyword evidence="4" id="KW-1185">Reference proteome</keyword>
<dbReference type="PANTHER" id="PTHR42754:SF1">
    <property type="entry name" value="LIPOPROTEIN"/>
    <property type="match status" value="1"/>
</dbReference>
<dbReference type="PANTHER" id="PTHR42754">
    <property type="entry name" value="ENDOGLUCANASE"/>
    <property type="match status" value="1"/>
</dbReference>
<feature type="chain" id="PRO_5005459836" evidence="2">
    <location>
        <begin position="21"/>
        <end position="461"/>
    </location>
</feature>
<dbReference type="STRING" id="52.CMC5_075410"/>
<name>A0A0K1ER59_CHOCO</name>
<evidence type="ECO:0000313" key="3">
    <source>
        <dbReference type="EMBL" id="AKT43309.1"/>
    </source>
</evidence>
<dbReference type="PROSITE" id="PS51257">
    <property type="entry name" value="PROKAR_LIPOPROTEIN"/>
    <property type="match status" value="1"/>
</dbReference>
<feature type="region of interest" description="Disordered" evidence="1">
    <location>
        <begin position="22"/>
        <end position="47"/>
    </location>
</feature>
<dbReference type="RefSeq" id="WP_050434797.1">
    <property type="nucleotide sequence ID" value="NZ_CP012159.1"/>
</dbReference>
<dbReference type="OrthoDB" id="5525679at2"/>
<dbReference type="KEGG" id="ccro:CMC5_075410"/>
<organism evidence="3 4">
    <name type="scientific">Chondromyces crocatus</name>
    <dbReference type="NCBI Taxonomy" id="52"/>
    <lineage>
        <taxon>Bacteria</taxon>
        <taxon>Pseudomonadati</taxon>
        <taxon>Myxococcota</taxon>
        <taxon>Polyangia</taxon>
        <taxon>Polyangiales</taxon>
        <taxon>Polyangiaceae</taxon>
        <taxon>Chondromyces</taxon>
    </lineage>
</organism>
<evidence type="ECO:0000313" key="4">
    <source>
        <dbReference type="Proteomes" id="UP000067626"/>
    </source>
</evidence>
<keyword evidence="2" id="KW-0732">Signal</keyword>
<sequence>MPRSLSWFAPLVLTFLVACGGDDTNPTDEGEEDRPPPTPDATPWSAPYGSVLRDEFDSRLKVAVDQAGNIALVGFAAGEIDFGGTKLSSFNQEQGFVVKFDSKGTIVWSHVFPQALPIDVRFDAAGNLVIAGMLQGATDFGGGTLTHPNEYDVFTLKLDGNGDHLWSNAFGPAGYGISALALKESGEIMLVSTLRGTLDLGGGPLTASSYAAFAAQFDAEGNHQWSRLLADGTFGDGLTIDATGAALLSLYTSQTYEVMKLDANGEIVWRQPFQGALSYGRSNRIATDAEGNVLVTALFNDSLDVAGLTLEAYADPPVDPGNTDHEGFIAKLDPSGEPLWAERFGDGDHSGGLAIAAVGDEIALAGTFDNAMDLGGVRVAGRDCHTGFAYRLDAAGKARWGDAFVNDKAIACVMVEDMVMSGTTHPVMVGFFGGEVDFGSGRIATGLGGYGFSIFVAKLPR</sequence>
<dbReference type="Proteomes" id="UP000067626">
    <property type="component" value="Chromosome"/>
</dbReference>
<proteinExistence type="predicted"/>
<reference evidence="3 4" key="1">
    <citation type="submission" date="2015-07" db="EMBL/GenBank/DDBJ databases">
        <title>Genome analysis of myxobacterium Chondromyces crocatus Cm c5 reveals a high potential for natural compound synthesis and the genetic basis for the loss of fruiting body formation.</title>
        <authorList>
            <person name="Zaburannyi N."/>
            <person name="Bunk B."/>
            <person name="Maier J."/>
            <person name="Overmann J."/>
            <person name="Mueller R."/>
        </authorList>
    </citation>
    <scope>NUCLEOTIDE SEQUENCE [LARGE SCALE GENOMIC DNA]</scope>
    <source>
        <strain evidence="3 4">Cm c5</strain>
    </source>
</reference>
<dbReference type="PATRIC" id="fig|52.7.peg.8294"/>
<dbReference type="EMBL" id="CP012159">
    <property type="protein sequence ID" value="AKT43309.1"/>
    <property type="molecule type" value="Genomic_DNA"/>
</dbReference>